<dbReference type="Proteomes" id="UP001501094">
    <property type="component" value="Unassembled WGS sequence"/>
</dbReference>
<gene>
    <name evidence="2" type="ORF">GCM10009751_36760</name>
</gene>
<reference evidence="2 3" key="1">
    <citation type="journal article" date="2019" name="Int. J. Syst. Evol. Microbiol.">
        <title>The Global Catalogue of Microorganisms (GCM) 10K type strain sequencing project: providing services to taxonomists for standard genome sequencing and annotation.</title>
        <authorList>
            <consortium name="The Broad Institute Genomics Platform"/>
            <consortium name="The Broad Institute Genome Sequencing Center for Infectious Disease"/>
            <person name="Wu L."/>
            <person name="Ma J."/>
        </authorList>
    </citation>
    <scope>NUCLEOTIDE SEQUENCE [LARGE SCALE GENOMIC DNA]</scope>
    <source>
        <strain evidence="2 3">JCM 14326</strain>
    </source>
</reference>
<protein>
    <submittedName>
        <fullName evidence="2">Uncharacterized protein</fullName>
    </submittedName>
</protein>
<evidence type="ECO:0000256" key="1">
    <source>
        <dbReference type="SAM" id="MobiDB-lite"/>
    </source>
</evidence>
<organism evidence="2 3">
    <name type="scientific">Myceligenerans crystallogenes</name>
    <dbReference type="NCBI Taxonomy" id="316335"/>
    <lineage>
        <taxon>Bacteria</taxon>
        <taxon>Bacillati</taxon>
        <taxon>Actinomycetota</taxon>
        <taxon>Actinomycetes</taxon>
        <taxon>Micrococcales</taxon>
        <taxon>Promicromonosporaceae</taxon>
        <taxon>Myceligenerans</taxon>
    </lineage>
</organism>
<evidence type="ECO:0000313" key="3">
    <source>
        <dbReference type="Proteomes" id="UP001501094"/>
    </source>
</evidence>
<sequence length="62" mass="6686">MTTPSPRSTVPHETVLGLDPAGALFGLELHREADGWKTTLIGPDEELPRTRTPPALAVQDQP</sequence>
<evidence type="ECO:0000313" key="2">
    <source>
        <dbReference type="EMBL" id="GAA1873914.1"/>
    </source>
</evidence>
<feature type="region of interest" description="Disordered" evidence="1">
    <location>
        <begin position="40"/>
        <end position="62"/>
    </location>
</feature>
<accession>A0ABN2NL44</accession>
<dbReference type="EMBL" id="BAAANL010000009">
    <property type="protein sequence ID" value="GAA1873914.1"/>
    <property type="molecule type" value="Genomic_DNA"/>
</dbReference>
<comment type="caution">
    <text evidence="2">The sequence shown here is derived from an EMBL/GenBank/DDBJ whole genome shotgun (WGS) entry which is preliminary data.</text>
</comment>
<name>A0ABN2NL44_9MICO</name>
<proteinExistence type="predicted"/>
<keyword evidence="3" id="KW-1185">Reference proteome</keyword>
<dbReference type="RefSeq" id="WP_344105830.1">
    <property type="nucleotide sequence ID" value="NZ_BAAANL010000009.1"/>
</dbReference>